<protein>
    <recommendedName>
        <fullName evidence="8">Methylated-DNA--protein-cysteine methyltransferase</fullName>
        <ecNumber evidence="8">2.1.1.63</ecNumber>
    </recommendedName>
    <alternativeName>
        <fullName evidence="8">6-O-methylguanine-DNA methyltransferase</fullName>
        <shortName evidence="8">MGMT</shortName>
    </alternativeName>
    <alternativeName>
        <fullName evidence="8">O-6-methylguanine-DNA-alkyltransferase</fullName>
    </alternativeName>
</protein>
<dbReference type="OrthoDB" id="9802228at2"/>
<dbReference type="Proteomes" id="UP000216947">
    <property type="component" value="Unassembled WGS sequence"/>
</dbReference>
<evidence type="ECO:0000256" key="4">
    <source>
        <dbReference type="ARBA" id="ARBA00022679"/>
    </source>
</evidence>
<dbReference type="GO" id="GO:0032259">
    <property type="term" value="P:methylation"/>
    <property type="evidence" value="ECO:0007669"/>
    <property type="project" value="UniProtKB-KW"/>
</dbReference>
<gene>
    <name evidence="11" type="ORF">CAL19_17015</name>
</gene>
<feature type="active site" description="Nucleophile; methyl group acceptor" evidence="8">
    <location>
        <position position="131"/>
    </location>
</feature>
<comment type="miscellaneous">
    <text evidence="8">This enzyme catalyzes only one turnover and therefore is not strictly catalytic. According to one definition, an enzyme is a biocatalyst that acts repeatedly and over many reaction cycles.</text>
</comment>
<dbReference type="GO" id="GO:0005737">
    <property type="term" value="C:cytoplasm"/>
    <property type="evidence" value="ECO:0007669"/>
    <property type="project" value="UniProtKB-SubCell"/>
</dbReference>
<dbReference type="AlphaFoldDB" id="A0A261QUD4"/>
<dbReference type="SUPFAM" id="SSF46767">
    <property type="entry name" value="Methylated DNA-protein cysteine methyltransferase, C-terminal domain"/>
    <property type="match status" value="1"/>
</dbReference>
<evidence type="ECO:0000256" key="8">
    <source>
        <dbReference type="HAMAP-Rule" id="MF_00772"/>
    </source>
</evidence>
<dbReference type="NCBIfam" id="TIGR00589">
    <property type="entry name" value="ogt"/>
    <property type="match status" value="1"/>
</dbReference>
<dbReference type="Pfam" id="PF01035">
    <property type="entry name" value="DNA_binding_1"/>
    <property type="match status" value="1"/>
</dbReference>
<dbReference type="FunFam" id="1.10.10.10:FF:000214">
    <property type="entry name" value="Methylated-DNA--protein-cysteine methyltransferase"/>
    <property type="match status" value="1"/>
</dbReference>
<feature type="domain" description="Methylguanine DNA methyltransferase ribonuclease-like" evidence="10">
    <location>
        <begin position="5"/>
        <end position="75"/>
    </location>
</feature>
<dbReference type="Pfam" id="PF02870">
    <property type="entry name" value="Methyltransf_1N"/>
    <property type="match status" value="1"/>
</dbReference>
<evidence type="ECO:0000256" key="7">
    <source>
        <dbReference type="ARBA" id="ARBA00049348"/>
    </source>
</evidence>
<name>A0A261QUD4_9BORD</name>
<keyword evidence="5 8" id="KW-0227">DNA damage</keyword>
<dbReference type="GO" id="GO:0006307">
    <property type="term" value="P:DNA alkylation repair"/>
    <property type="evidence" value="ECO:0007669"/>
    <property type="project" value="UniProtKB-UniRule"/>
</dbReference>
<keyword evidence="6 8" id="KW-0234">DNA repair</keyword>
<dbReference type="EMBL" id="NEVK01000008">
    <property type="protein sequence ID" value="OZI16388.1"/>
    <property type="molecule type" value="Genomic_DNA"/>
</dbReference>
<comment type="caution">
    <text evidence="11">The sequence shown here is derived from an EMBL/GenBank/DDBJ whole genome shotgun (WGS) entry which is preliminary data.</text>
</comment>
<dbReference type="HAMAP" id="MF_00772">
    <property type="entry name" value="OGT"/>
    <property type="match status" value="1"/>
</dbReference>
<evidence type="ECO:0000256" key="2">
    <source>
        <dbReference type="ARBA" id="ARBA00008711"/>
    </source>
</evidence>
<comment type="catalytic activity">
    <reaction evidence="1 8">
        <text>a 4-O-methyl-thymidine in DNA + L-cysteinyl-[protein] = a thymidine in DNA + S-methyl-L-cysteinyl-[protein]</text>
        <dbReference type="Rhea" id="RHEA:53428"/>
        <dbReference type="Rhea" id="RHEA-COMP:10131"/>
        <dbReference type="Rhea" id="RHEA-COMP:10132"/>
        <dbReference type="Rhea" id="RHEA-COMP:13555"/>
        <dbReference type="Rhea" id="RHEA-COMP:13556"/>
        <dbReference type="ChEBI" id="CHEBI:29950"/>
        <dbReference type="ChEBI" id="CHEBI:82612"/>
        <dbReference type="ChEBI" id="CHEBI:137386"/>
        <dbReference type="ChEBI" id="CHEBI:137387"/>
        <dbReference type="EC" id="2.1.1.63"/>
    </reaction>
</comment>
<dbReference type="InterPro" id="IPR008332">
    <property type="entry name" value="MethylG_MeTrfase_N"/>
</dbReference>
<dbReference type="SUPFAM" id="SSF53155">
    <property type="entry name" value="Methylated DNA-protein cysteine methyltransferase domain"/>
    <property type="match status" value="1"/>
</dbReference>
<keyword evidence="12" id="KW-1185">Reference proteome</keyword>
<keyword evidence="3 8" id="KW-0489">Methyltransferase</keyword>
<dbReference type="GO" id="GO:0003908">
    <property type="term" value="F:methylated-DNA-[protein]-cysteine S-methyltransferase activity"/>
    <property type="evidence" value="ECO:0007669"/>
    <property type="project" value="UniProtKB-UniRule"/>
</dbReference>
<comment type="catalytic activity">
    <reaction evidence="7 8">
        <text>a 6-O-methyl-2'-deoxyguanosine in DNA + L-cysteinyl-[protein] = S-methyl-L-cysteinyl-[protein] + a 2'-deoxyguanosine in DNA</text>
        <dbReference type="Rhea" id="RHEA:24000"/>
        <dbReference type="Rhea" id="RHEA-COMP:10131"/>
        <dbReference type="Rhea" id="RHEA-COMP:10132"/>
        <dbReference type="Rhea" id="RHEA-COMP:11367"/>
        <dbReference type="Rhea" id="RHEA-COMP:11368"/>
        <dbReference type="ChEBI" id="CHEBI:29950"/>
        <dbReference type="ChEBI" id="CHEBI:82612"/>
        <dbReference type="ChEBI" id="CHEBI:85445"/>
        <dbReference type="ChEBI" id="CHEBI:85448"/>
        <dbReference type="EC" id="2.1.1.63"/>
    </reaction>
</comment>
<dbReference type="InterPro" id="IPR036631">
    <property type="entry name" value="MGMT_N_sf"/>
</dbReference>
<evidence type="ECO:0000313" key="11">
    <source>
        <dbReference type="EMBL" id="OZI16388.1"/>
    </source>
</evidence>
<sequence length="166" mass="18105">MSYTCKTIATPVGQLTLVARQMKLVAVLWENDRPGRVPLGPLNHDPHDPVLCEAERQLGEYFSGHRDTFDLPLDFHYGTEFQKQVWNALLTIPYGQTRSYRDIAAQIGRDKAVRAVGAANGRNPLSIVAPCHRVVGATGQLTGFAGGLRAKALLLALETKQGELAA</sequence>
<evidence type="ECO:0000259" key="9">
    <source>
        <dbReference type="Pfam" id="PF01035"/>
    </source>
</evidence>
<dbReference type="InterPro" id="IPR036217">
    <property type="entry name" value="MethylDNA_cys_MeTrfase_DNAb"/>
</dbReference>
<dbReference type="PANTHER" id="PTHR10815:SF5">
    <property type="entry name" value="METHYLATED-DNA--PROTEIN-CYSTEINE METHYLTRANSFERASE"/>
    <property type="match status" value="1"/>
</dbReference>
<evidence type="ECO:0000313" key="12">
    <source>
        <dbReference type="Proteomes" id="UP000216947"/>
    </source>
</evidence>
<dbReference type="InterPro" id="IPR036388">
    <property type="entry name" value="WH-like_DNA-bd_sf"/>
</dbReference>
<proteinExistence type="inferred from homology"/>
<evidence type="ECO:0000259" key="10">
    <source>
        <dbReference type="Pfam" id="PF02870"/>
    </source>
</evidence>
<evidence type="ECO:0000256" key="1">
    <source>
        <dbReference type="ARBA" id="ARBA00001286"/>
    </source>
</evidence>
<reference evidence="12" key="1">
    <citation type="submission" date="2017-05" db="EMBL/GenBank/DDBJ databases">
        <title>Complete and WGS of Bordetella genogroups.</title>
        <authorList>
            <person name="Spilker T."/>
            <person name="Lipuma J."/>
        </authorList>
    </citation>
    <scope>NUCLEOTIDE SEQUENCE [LARGE SCALE GENOMIC DNA]</scope>
    <source>
        <strain evidence="12">AU18089</strain>
    </source>
</reference>
<evidence type="ECO:0000256" key="3">
    <source>
        <dbReference type="ARBA" id="ARBA00022603"/>
    </source>
</evidence>
<dbReference type="InterPro" id="IPR023546">
    <property type="entry name" value="MGMT"/>
</dbReference>
<comment type="similarity">
    <text evidence="2 8">Belongs to the MGMT family.</text>
</comment>
<dbReference type="InterPro" id="IPR014048">
    <property type="entry name" value="MethylDNA_cys_MeTrfase_DNA-bd"/>
</dbReference>
<evidence type="ECO:0000256" key="6">
    <source>
        <dbReference type="ARBA" id="ARBA00023204"/>
    </source>
</evidence>
<dbReference type="Gene3D" id="1.10.10.10">
    <property type="entry name" value="Winged helix-like DNA-binding domain superfamily/Winged helix DNA-binding domain"/>
    <property type="match status" value="1"/>
</dbReference>
<feature type="domain" description="Methylated-DNA-[protein]-cysteine S-methyltransferase DNA binding" evidence="9">
    <location>
        <begin position="80"/>
        <end position="159"/>
    </location>
</feature>
<dbReference type="CDD" id="cd06445">
    <property type="entry name" value="ATase"/>
    <property type="match status" value="1"/>
</dbReference>
<dbReference type="EC" id="2.1.1.63" evidence="8"/>
<organism evidence="11 12">
    <name type="scientific">Bordetella genomosp. 7</name>
    <dbReference type="NCBI Taxonomy" id="1416805"/>
    <lineage>
        <taxon>Bacteria</taxon>
        <taxon>Pseudomonadati</taxon>
        <taxon>Pseudomonadota</taxon>
        <taxon>Betaproteobacteria</taxon>
        <taxon>Burkholderiales</taxon>
        <taxon>Alcaligenaceae</taxon>
        <taxon>Bordetella</taxon>
    </lineage>
</organism>
<dbReference type="RefSeq" id="WP_094797489.1">
    <property type="nucleotide sequence ID" value="NZ_NEVI01000022.1"/>
</dbReference>
<keyword evidence="8" id="KW-0963">Cytoplasm</keyword>
<dbReference type="Gene3D" id="3.30.160.70">
    <property type="entry name" value="Methylated DNA-protein cysteine methyltransferase domain"/>
    <property type="match status" value="1"/>
</dbReference>
<dbReference type="PANTHER" id="PTHR10815">
    <property type="entry name" value="METHYLATED-DNA--PROTEIN-CYSTEINE METHYLTRANSFERASE"/>
    <property type="match status" value="1"/>
</dbReference>
<comment type="subcellular location">
    <subcellularLocation>
        <location evidence="8">Cytoplasm</location>
    </subcellularLocation>
</comment>
<evidence type="ECO:0000256" key="5">
    <source>
        <dbReference type="ARBA" id="ARBA00022763"/>
    </source>
</evidence>
<keyword evidence="4 8" id="KW-0808">Transferase</keyword>
<accession>A0A261QUD4</accession>
<comment type="function">
    <text evidence="8">Involved in the cellular defense against the biological effects of O6-methylguanine (O6-MeG) and O4-methylthymine (O4-MeT) in DNA. Repairs the methylated nucleobase in DNA by stoichiometrically transferring the methyl group to a cysteine residue in the enzyme. This is a suicide reaction: the enzyme is irreversibly inactivated.</text>
</comment>